<dbReference type="AlphaFoldDB" id="A0AAW9SDY0"/>
<comment type="caution">
    <text evidence="1">The sequence shown here is derived from an EMBL/GenBank/DDBJ whole genome shotgun (WGS) entry which is preliminary data.</text>
</comment>
<evidence type="ECO:0000313" key="2">
    <source>
        <dbReference type="Proteomes" id="UP001403385"/>
    </source>
</evidence>
<reference evidence="1 2" key="1">
    <citation type="submission" date="2024-04" db="EMBL/GenBank/DDBJ databases">
        <title>Novel genus in family Flammeovirgaceae.</title>
        <authorList>
            <person name="Nguyen T.H."/>
            <person name="Vuong T.Q."/>
            <person name="Le H."/>
            <person name="Kim S.-G."/>
        </authorList>
    </citation>
    <scope>NUCLEOTIDE SEQUENCE [LARGE SCALE GENOMIC DNA]</scope>
    <source>
        <strain evidence="1 2">JCM 23209</strain>
    </source>
</reference>
<gene>
    <name evidence="1" type="ORF">AAG747_21695</name>
</gene>
<dbReference type="RefSeq" id="WP_346823332.1">
    <property type="nucleotide sequence ID" value="NZ_JBDKWZ010000014.1"/>
</dbReference>
<protein>
    <submittedName>
        <fullName evidence="1">Uncharacterized protein</fullName>
    </submittedName>
</protein>
<accession>A0AAW9SDY0</accession>
<organism evidence="1 2">
    <name type="scientific">Rapidithrix thailandica</name>
    <dbReference type="NCBI Taxonomy" id="413964"/>
    <lineage>
        <taxon>Bacteria</taxon>
        <taxon>Pseudomonadati</taxon>
        <taxon>Bacteroidota</taxon>
        <taxon>Cytophagia</taxon>
        <taxon>Cytophagales</taxon>
        <taxon>Flammeovirgaceae</taxon>
        <taxon>Rapidithrix</taxon>
    </lineage>
</organism>
<dbReference type="PROSITE" id="PS51257">
    <property type="entry name" value="PROKAR_LIPOPROTEIN"/>
    <property type="match status" value="1"/>
</dbReference>
<evidence type="ECO:0000313" key="1">
    <source>
        <dbReference type="EMBL" id="MEN7550549.1"/>
    </source>
</evidence>
<proteinExistence type="predicted"/>
<keyword evidence="2" id="KW-1185">Reference proteome</keyword>
<dbReference type="EMBL" id="JBDKWZ010000014">
    <property type="protein sequence ID" value="MEN7550549.1"/>
    <property type="molecule type" value="Genomic_DNA"/>
</dbReference>
<sequence length="151" mass="17545">MYRLFLFLICQILVSCNFNKNKEEHSFSGELYNVCINYHDESDRLPFKESVNQPSKDSLHLFIEKGFDNDLIAIYINGKKVHEEVLTTIDQSGFAKYFNLGSLNKINDVGIRVNKGKLAFMEIDKSNFLLNLNYPEKLLILSVLEHVPFYD</sequence>
<dbReference type="Proteomes" id="UP001403385">
    <property type="component" value="Unassembled WGS sequence"/>
</dbReference>
<name>A0AAW9SDY0_9BACT</name>